<organism evidence="2 3">
    <name type="scientific">Kineosporia succinea</name>
    <dbReference type="NCBI Taxonomy" id="84632"/>
    <lineage>
        <taxon>Bacteria</taxon>
        <taxon>Bacillati</taxon>
        <taxon>Actinomycetota</taxon>
        <taxon>Actinomycetes</taxon>
        <taxon>Kineosporiales</taxon>
        <taxon>Kineosporiaceae</taxon>
        <taxon>Kineosporia</taxon>
    </lineage>
</organism>
<keyword evidence="3" id="KW-1185">Reference proteome</keyword>
<dbReference type="Pfam" id="PF13679">
    <property type="entry name" value="Methyltransf_32"/>
    <property type="match status" value="1"/>
</dbReference>
<evidence type="ECO:0000313" key="3">
    <source>
        <dbReference type="Proteomes" id="UP001235712"/>
    </source>
</evidence>
<evidence type="ECO:0000313" key="2">
    <source>
        <dbReference type="EMBL" id="MDP9825901.1"/>
    </source>
</evidence>
<dbReference type="SUPFAM" id="SSF53335">
    <property type="entry name" value="S-adenosyl-L-methionine-dependent methyltransferases"/>
    <property type="match status" value="1"/>
</dbReference>
<dbReference type="InterPro" id="IPR025714">
    <property type="entry name" value="Methyltranfer_dom"/>
</dbReference>
<dbReference type="RefSeq" id="WP_307240166.1">
    <property type="nucleotide sequence ID" value="NZ_JAUSQZ010000001.1"/>
</dbReference>
<dbReference type="PANTHER" id="PTHR13369:SF3">
    <property type="entry name" value="METHYLTRANSFERASE DOMAIN-CONTAINING PROTEIN"/>
    <property type="match status" value="1"/>
</dbReference>
<proteinExistence type="predicted"/>
<dbReference type="CDD" id="cd02440">
    <property type="entry name" value="AdoMet_MTases"/>
    <property type="match status" value="1"/>
</dbReference>
<sequence length="392" mass="42559">MPEPLQPALDRLRPLLLDTEGLIRAVASGRRRAEHPDPTRAELRPVDLRGERHLQVTATDGRTPVVLNHTGPDAEAAVDSLLAQPYGNWHVETREAVVQLRVTKRGEAQVHTSAASGEAADTTHDRAKNHLIDPADPLFTILGADAAKRRQVDAFLRQLAPIARRVKPEGRPLRVVDLGCGNAYLTMAAHRYLAAEIDPDVQTLGVDIRPEMASRNARVAAEAGLTGLGFKAASIEEAAADPELTGVDIVLALHACDTATDDSLALAVRWQARGVLAAPCCHHDIQRQLTDSDAGAPFAGLTRHAILRERFADVLTDTVRADLLRLLGYRVEVVEFIDSRHTPRNALIRAVHTGTAPTARRVAEYTDLVSAWHIEPALAERLAPEVESVLAN</sequence>
<comment type="caution">
    <text evidence="2">The sequence shown here is derived from an EMBL/GenBank/DDBJ whole genome shotgun (WGS) entry which is preliminary data.</text>
</comment>
<accession>A0ABT9P007</accession>
<gene>
    <name evidence="2" type="ORF">J2S57_001650</name>
</gene>
<dbReference type="InterPro" id="IPR029063">
    <property type="entry name" value="SAM-dependent_MTases_sf"/>
</dbReference>
<dbReference type="GO" id="GO:0032259">
    <property type="term" value="P:methylation"/>
    <property type="evidence" value="ECO:0007669"/>
    <property type="project" value="UniProtKB-KW"/>
</dbReference>
<feature type="domain" description="Methyltransferase" evidence="1">
    <location>
        <begin position="148"/>
        <end position="288"/>
    </location>
</feature>
<dbReference type="GO" id="GO:0008168">
    <property type="term" value="F:methyltransferase activity"/>
    <property type="evidence" value="ECO:0007669"/>
    <property type="project" value="UniProtKB-KW"/>
</dbReference>
<protein>
    <submittedName>
        <fullName evidence="2">SAM-dependent methyltransferase</fullName>
    </submittedName>
</protein>
<dbReference type="Gene3D" id="3.40.50.150">
    <property type="entry name" value="Vaccinia Virus protein VP39"/>
    <property type="match status" value="1"/>
</dbReference>
<dbReference type="Proteomes" id="UP001235712">
    <property type="component" value="Unassembled WGS sequence"/>
</dbReference>
<keyword evidence="2" id="KW-0489">Methyltransferase</keyword>
<reference evidence="2 3" key="1">
    <citation type="submission" date="2023-07" db="EMBL/GenBank/DDBJ databases">
        <title>Sequencing the genomes of 1000 actinobacteria strains.</title>
        <authorList>
            <person name="Klenk H.-P."/>
        </authorList>
    </citation>
    <scope>NUCLEOTIDE SEQUENCE [LARGE SCALE GENOMIC DNA]</scope>
    <source>
        <strain evidence="2 3">DSM 44388</strain>
    </source>
</reference>
<keyword evidence="2" id="KW-0808">Transferase</keyword>
<dbReference type="PANTHER" id="PTHR13369">
    <property type="match status" value="1"/>
</dbReference>
<dbReference type="EMBL" id="JAUSQZ010000001">
    <property type="protein sequence ID" value="MDP9825901.1"/>
    <property type="molecule type" value="Genomic_DNA"/>
</dbReference>
<evidence type="ECO:0000259" key="1">
    <source>
        <dbReference type="Pfam" id="PF13679"/>
    </source>
</evidence>
<name>A0ABT9P007_9ACTN</name>